<keyword evidence="5 12" id="KW-0808">Transferase</keyword>
<dbReference type="GO" id="GO:0003887">
    <property type="term" value="F:DNA-directed DNA polymerase activity"/>
    <property type="evidence" value="ECO:0007669"/>
    <property type="project" value="UniProtKB-KW"/>
</dbReference>
<evidence type="ECO:0000256" key="9">
    <source>
        <dbReference type="ARBA" id="ARBA00025611"/>
    </source>
</evidence>
<feature type="domain" description="Polymerase/histidinol phosphatase N-terminal" evidence="11">
    <location>
        <begin position="4"/>
        <end position="71"/>
    </location>
</feature>
<comment type="caution">
    <text evidence="12">The sequence shown here is derived from an EMBL/GenBank/DDBJ whole genome shotgun (WGS) entry which is preliminary data.</text>
</comment>
<evidence type="ECO:0000256" key="2">
    <source>
        <dbReference type="ARBA" id="ARBA00009496"/>
    </source>
</evidence>
<dbReference type="Gene3D" id="1.10.10.1600">
    <property type="entry name" value="Bacterial DNA polymerase III alpha subunit, thumb domain"/>
    <property type="match status" value="1"/>
</dbReference>
<name>A0A3D8TV45_9LIST</name>
<evidence type="ECO:0000256" key="1">
    <source>
        <dbReference type="ARBA" id="ARBA00004496"/>
    </source>
</evidence>
<dbReference type="SMART" id="SM00481">
    <property type="entry name" value="POLIIIAc"/>
    <property type="match status" value="1"/>
</dbReference>
<dbReference type="InterPro" id="IPR011708">
    <property type="entry name" value="DNA_pol3_alpha_NTPase_dom"/>
</dbReference>
<dbReference type="NCBIfam" id="TIGR00594">
    <property type="entry name" value="polc"/>
    <property type="match status" value="1"/>
</dbReference>
<evidence type="ECO:0000313" key="12">
    <source>
        <dbReference type="EMBL" id="RDX02755.1"/>
    </source>
</evidence>
<evidence type="ECO:0000256" key="3">
    <source>
        <dbReference type="ARBA" id="ARBA00012417"/>
    </source>
</evidence>
<dbReference type="Proteomes" id="UP000257055">
    <property type="component" value="Unassembled WGS sequence"/>
</dbReference>
<dbReference type="EC" id="2.7.7.7" evidence="3"/>
<dbReference type="InterPro" id="IPR040982">
    <property type="entry name" value="DNA_pol3_finger"/>
</dbReference>
<dbReference type="PANTHER" id="PTHR32294:SF0">
    <property type="entry name" value="DNA POLYMERASE III SUBUNIT ALPHA"/>
    <property type="match status" value="1"/>
</dbReference>
<keyword evidence="7" id="KW-0235">DNA replication</keyword>
<evidence type="ECO:0000313" key="13">
    <source>
        <dbReference type="Proteomes" id="UP000257055"/>
    </source>
</evidence>
<dbReference type="Pfam" id="PF07733">
    <property type="entry name" value="DNA_pol3_alpha"/>
    <property type="match status" value="1"/>
</dbReference>
<protein>
    <recommendedName>
        <fullName evidence="4">DNA polymerase III subunit alpha</fullName>
        <ecNumber evidence="3">2.7.7.7</ecNumber>
    </recommendedName>
</protein>
<dbReference type="AlphaFoldDB" id="A0A3D8TV45"/>
<evidence type="ECO:0000256" key="8">
    <source>
        <dbReference type="ARBA" id="ARBA00022932"/>
    </source>
</evidence>
<dbReference type="PANTHER" id="PTHR32294">
    <property type="entry name" value="DNA POLYMERASE III SUBUNIT ALPHA"/>
    <property type="match status" value="1"/>
</dbReference>
<evidence type="ECO:0000256" key="5">
    <source>
        <dbReference type="ARBA" id="ARBA00022679"/>
    </source>
</evidence>
<dbReference type="GO" id="GO:0006260">
    <property type="term" value="P:DNA replication"/>
    <property type="evidence" value="ECO:0007669"/>
    <property type="project" value="UniProtKB-KW"/>
</dbReference>
<evidence type="ECO:0000256" key="10">
    <source>
        <dbReference type="ARBA" id="ARBA00049244"/>
    </source>
</evidence>
<dbReference type="EMBL" id="LARY01000001">
    <property type="protein sequence ID" value="RDX02755.1"/>
    <property type="molecule type" value="Genomic_DNA"/>
</dbReference>
<dbReference type="Pfam" id="PF17657">
    <property type="entry name" value="DNA_pol3_finger"/>
    <property type="match status" value="1"/>
</dbReference>
<dbReference type="RefSeq" id="WP_115752443.1">
    <property type="nucleotide sequence ID" value="NZ_LARY01000001.1"/>
</dbReference>
<dbReference type="GO" id="GO:0008408">
    <property type="term" value="F:3'-5' exonuclease activity"/>
    <property type="evidence" value="ECO:0007669"/>
    <property type="project" value="InterPro"/>
</dbReference>
<gene>
    <name evidence="12" type="primary">dnaE</name>
    <name evidence="12" type="ORF">UR08_04410</name>
</gene>
<evidence type="ECO:0000256" key="4">
    <source>
        <dbReference type="ARBA" id="ARBA00019114"/>
    </source>
</evidence>
<dbReference type="InterPro" id="IPR029460">
    <property type="entry name" value="DNAPol_HHH"/>
</dbReference>
<evidence type="ECO:0000256" key="6">
    <source>
        <dbReference type="ARBA" id="ARBA00022695"/>
    </source>
</evidence>
<dbReference type="Gene3D" id="1.10.150.870">
    <property type="match status" value="1"/>
</dbReference>
<proteinExistence type="inferred from homology"/>
<sequence length="1110" mass="125783">MGFIHLQVASAFDLLSSTARIKELVKKADEYHYSALSITDKNSLYGTIEFYKECLKVGIKPIIGMTAAVEGVIHSGNEYEVILLAETTTGYQNLLKISSAIKTRNEKEVLPLKWLNSYKEGLIILSPGKNGEIEQLLLEGKEEFASEVVRYYIELVGADYFYLTLQKEQPVLAKLIQSFAETNRIPVTVTKDVRYILPRDIQAKEVLAAIRDNTTVDWESLELVGPSYFASQTEMETLYTTDFEQKALHESGKIAERCQVEIKMNQHLLPRFPLEASQSATDVLAKVAVQGLKDHGLDGQSDYETRLHYELQVINDMGFADYFLIVWDVMKYAREHDILTGPGRGSAAGSLVSYALRITDVDPIQYNLLFERFLNPERVTMPDIDLDFPDNKRDEVIAYVVQKYGEQHVAQIGTFGTLAAKAAIRDTARTFGLNSVQLAEWAKLIPNTLGITLKKALKENPRLEKQIHFSKENEMIWEVACSIEGLPRHISTHAAGIVISDEPLVDQVPLQQGSQEALLTQYAMGDLEEIGLLKMDFLGLRNLNLLDRVLRSVNYNRDLNLTLQDIPLNDEKTLQLFKRGDTTGVFQFESDGIRRVLRNLVPTSFEDIVAVDALYRPGPMEQIDTFIARKHGKEKIAYPHKDLKPILEVTYGVIVYQEQIMQVASTMAGFSLGEADLLRRAVSKKKADVLNEQREKFVSGALRKGYQETSANEVYDLIVRFANYGFNRSHAAAYSKIAFQLAFLKAHFPAEFMAALLSSVFGNDVKISQYVTEAKKYGIQMLPPSINHSHYYFQVEGPSAIRYSFRVIRKVPNKFVLALIEERKKAPFKDFFDFCERIPQKTLTPTILEALIYAGCFDEFDKTRSTLVGSIQAVLQFSSLLGNDERGMNLFTADDDFFQTMKPRYKETEEFPEKEKLALEKEYTGQYVSAHPVTRYQNKLKKLRVTPIANVSKKQFALLGVYVLSTKVIRTKKGENMSFLTVSDDSGELSAVAFPEAYRNFNPLLQEGELLVLQVKIEERNGEKQAIINKVERLDQIEVPKRLFLRVTSDEQVRQLKSFLKESKGNSKVVLHYATTKKTVELSDSFSVSFSAELEEKLSSLLGMENVVFK</sequence>
<comment type="function">
    <text evidence="9">DNA polymerase III is a complex, multichain enzyme responsible for most of the replicative synthesis in bacteria. This DNA polymerase also exhibits 3' to 5' exonuclease activity. The alpha chain is the DNA polymerase.</text>
</comment>
<organism evidence="12 13">
    <name type="scientific">Listeria kieliensis</name>
    <dbReference type="NCBI Taxonomy" id="1621700"/>
    <lineage>
        <taxon>Bacteria</taxon>
        <taxon>Bacillati</taxon>
        <taxon>Bacillota</taxon>
        <taxon>Bacilli</taxon>
        <taxon>Bacillales</taxon>
        <taxon>Listeriaceae</taxon>
        <taxon>Listeria</taxon>
    </lineage>
</organism>
<dbReference type="NCBIfam" id="NF004226">
    <property type="entry name" value="PRK05673.1"/>
    <property type="match status" value="1"/>
</dbReference>
<reference evidence="13" key="1">
    <citation type="submission" date="2015-04" db="EMBL/GenBank/DDBJ databases">
        <authorList>
            <person name="Schardt J."/>
            <person name="Mueller-Herbst S."/>
            <person name="Scherer S."/>
            <person name="Huptas C."/>
        </authorList>
    </citation>
    <scope>NUCLEOTIDE SEQUENCE [LARGE SCALE GENOMIC DNA]</scope>
    <source>
        <strain evidence="13">Kiel-L1</strain>
    </source>
</reference>
<dbReference type="Gene3D" id="3.20.20.140">
    <property type="entry name" value="Metal-dependent hydrolases"/>
    <property type="match status" value="1"/>
</dbReference>
<dbReference type="InterPro" id="IPR004805">
    <property type="entry name" value="DnaE2/DnaE/PolC"/>
</dbReference>
<dbReference type="Pfam" id="PF02811">
    <property type="entry name" value="PHP"/>
    <property type="match status" value="1"/>
</dbReference>
<evidence type="ECO:0000256" key="7">
    <source>
        <dbReference type="ARBA" id="ARBA00022705"/>
    </source>
</evidence>
<dbReference type="InterPro" id="IPR041931">
    <property type="entry name" value="DNA_pol3_alpha_thumb_dom"/>
</dbReference>
<keyword evidence="8" id="KW-0239">DNA-directed DNA polymerase</keyword>
<dbReference type="Pfam" id="PF14579">
    <property type="entry name" value="HHH_6"/>
    <property type="match status" value="1"/>
</dbReference>
<comment type="subcellular location">
    <subcellularLocation>
        <location evidence="1">Cytoplasm</location>
    </subcellularLocation>
</comment>
<dbReference type="Pfam" id="PF01336">
    <property type="entry name" value="tRNA_anti-codon"/>
    <property type="match status" value="1"/>
</dbReference>
<keyword evidence="6 12" id="KW-0548">Nucleotidyltransferase</keyword>
<comment type="similarity">
    <text evidence="2">Belongs to the DNA polymerase type-C family. DnaE subfamily.</text>
</comment>
<dbReference type="InterPro" id="IPR003141">
    <property type="entry name" value="Pol/His_phosphatase_N"/>
</dbReference>
<comment type="catalytic activity">
    <reaction evidence="10">
        <text>DNA(n) + a 2'-deoxyribonucleoside 5'-triphosphate = DNA(n+1) + diphosphate</text>
        <dbReference type="Rhea" id="RHEA:22508"/>
        <dbReference type="Rhea" id="RHEA-COMP:17339"/>
        <dbReference type="Rhea" id="RHEA-COMP:17340"/>
        <dbReference type="ChEBI" id="CHEBI:33019"/>
        <dbReference type="ChEBI" id="CHEBI:61560"/>
        <dbReference type="ChEBI" id="CHEBI:173112"/>
        <dbReference type="EC" id="2.7.7.7"/>
    </reaction>
</comment>
<dbReference type="InterPro" id="IPR004365">
    <property type="entry name" value="NA-bd_OB_tRNA"/>
</dbReference>
<evidence type="ECO:0000259" key="11">
    <source>
        <dbReference type="SMART" id="SM00481"/>
    </source>
</evidence>
<dbReference type="InterPro" id="IPR004013">
    <property type="entry name" value="PHP_dom"/>
</dbReference>
<keyword evidence="13" id="KW-1185">Reference proteome</keyword>
<dbReference type="CDD" id="cd04485">
    <property type="entry name" value="DnaE_OBF"/>
    <property type="match status" value="1"/>
</dbReference>
<dbReference type="GO" id="GO:0005737">
    <property type="term" value="C:cytoplasm"/>
    <property type="evidence" value="ECO:0007669"/>
    <property type="project" value="UniProtKB-SubCell"/>
</dbReference>
<accession>A0A3D8TV45</accession>
<dbReference type="GO" id="GO:0003676">
    <property type="term" value="F:nucleic acid binding"/>
    <property type="evidence" value="ECO:0007669"/>
    <property type="project" value="InterPro"/>
</dbReference>